<dbReference type="PANTHER" id="PTHR42939:SF1">
    <property type="entry name" value="ABC TRANSPORTER ATP-BINDING PROTEIN ALBC-RELATED"/>
    <property type="match status" value="1"/>
</dbReference>
<dbReference type="Proteomes" id="UP001620295">
    <property type="component" value="Unassembled WGS sequence"/>
</dbReference>
<dbReference type="RefSeq" id="WP_404745992.1">
    <property type="nucleotide sequence ID" value="NZ_JBJDQH010000003.1"/>
</dbReference>
<dbReference type="PANTHER" id="PTHR42939">
    <property type="entry name" value="ABC TRANSPORTER ATP-BINDING PROTEIN ALBC-RELATED"/>
    <property type="match status" value="1"/>
</dbReference>
<proteinExistence type="predicted"/>
<keyword evidence="3 5" id="KW-0067">ATP-binding</keyword>
<keyword evidence="2" id="KW-0547">Nucleotide-binding</keyword>
<dbReference type="Pfam" id="PF00005">
    <property type="entry name" value="ABC_tran"/>
    <property type="match status" value="1"/>
</dbReference>
<keyword evidence="1" id="KW-0813">Transport</keyword>
<dbReference type="PROSITE" id="PS00211">
    <property type="entry name" value="ABC_TRANSPORTER_1"/>
    <property type="match status" value="1"/>
</dbReference>
<reference evidence="5 6" key="1">
    <citation type="submission" date="2024-11" db="EMBL/GenBank/DDBJ databases">
        <title>The Natural Products Discovery Center: Release of the First 8490 Sequenced Strains for Exploring Actinobacteria Biosynthetic Diversity.</title>
        <authorList>
            <person name="Kalkreuter E."/>
            <person name="Kautsar S.A."/>
            <person name="Yang D."/>
            <person name="Bader C.D."/>
            <person name="Teijaro C.N."/>
            <person name="Fluegel L."/>
            <person name="Davis C.M."/>
            <person name="Simpson J.R."/>
            <person name="Lauterbach L."/>
            <person name="Steele A.D."/>
            <person name="Gui C."/>
            <person name="Meng S."/>
            <person name="Li G."/>
            <person name="Viehrig K."/>
            <person name="Ye F."/>
            <person name="Su P."/>
            <person name="Kiefer A.F."/>
            <person name="Nichols A."/>
            <person name="Cepeda A.J."/>
            <person name="Yan W."/>
            <person name="Fan B."/>
            <person name="Jiang Y."/>
            <person name="Adhikari A."/>
            <person name="Zheng C.-J."/>
            <person name="Schuster L."/>
            <person name="Cowan T.M."/>
            <person name="Smanski M.J."/>
            <person name="Chevrette M.G."/>
            <person name="De Carvalho L.P.S."/>
            <person name="Shen B."/>
        </authorList>
    </citation>
    <scope>NUCLEOTIDE SEQUENCE [LARGE SCALE GENOMIC DNA]</scope>
    <source>
        <strain evidence="5 6">NPDC020863</strain>
    </source>
</reference>
<evidence type="ECO:0000259" key="4">
    <source>
        <dbReference type="PROSITE" id="PS50893"/>
    </source>
</evidence>
<feature type="domain" description="ABC transporter" evidence="4">
    <location>
        <begin position="16"/>
        <end position="240"/>
    </location>
</feature>
<dbReference type="Gene3D" id="3.40.50.300">
    <property type="entry name" value="P-loop containing nucleotide triphosphate hydrolases"/>
    <property type="match status" value="1"/>
</dbReference>
<dbReference type="InterPro" id="IPR017871">
    <property type="entry name" value="ABC_transporter-like_CS"/>
</dbReference>
<name>A0ABW8LL96_9ACTN</name>
<evidence type="ECO:0000313" key="6">
    <source>
        <dbReference type="Proteomes" id="UP001620295"/>
    </source>
</evidence>
<evidence type="ECO:0000256" key="3">
    <source>
        <dbReference type="ARBA" id="ARBA00022840"/>
    </source>
</evidence>
<dbReference type="CDD" id="cd03230">
    <property type="entry name" value="ABC_DR_subfamily_A"/>
    <property type="match status" value="1"/>
</dbReference>
<dbReference type="SMART" id="SM00382">
    <property type="entry name" value="AAA"/>
    <property type="match status" value="1"/>
</dbReference>
<evidence type="ECO:0000256" key="1">
    <source>
        <dbReference type="ARBA" id="ARBA00022448"/>
    </source>
</evidence>
<dbReference type="GO" id="GO:0005524">
    <property type="term" value="F:ATP binding"/>
    <property type="evidence" value="ECO:0007669"/>
    <property type="project" value="UniProtKB-KW"/>
</dbReference>
<dbReference type="InterPro" id="IPR003439">
    <property type="entry name" value="ABC_transporter-like_ATP-bd"/>
</dbReference>
<dbReference type="SUPFAM" id="SSF52540">
    <property type="entry name" value="P-loop containing nucleoside triphosphate hydrolases"/>
    <property type="match status" value="1"/>
</dbReference>
<dbReference type="InterPro" id="IPR027417">
    <property type="entry name" value="P-loop_NTPase"/>
</dbReference>
<keyword evidence="6" id="KW-1185">Reference proteome</keyword>
<gene>
    <name evidence="5" type="ORF">ACI2L5_09190</name>
</gene>
<dbReference type="EMBL" id="JBJDQH010000003">
    <property type="protein sequence ID" value="MFK4265106.1"/>
    <property type="molecule type" value="Genomic_DNA"/>
</dbReference>
<dbReference type="InterPro" id="IPR051782">
    <property type="entry name" value="ABC_Transporter_VariousFunc"/>
</dbReference>
<dbReference type="InterPro" id="IPR003593">
    <property type="entry name" value="AAA+_ATPase"/>
</dbReference>
<organism evidence="5 6">
    <name type="scientific">Streptomyces milbemycinicus</name>
    <dbReference type="NCBI Taxonomy" id="476552"/>
    <lineage>
        <taxon>Bacteria</taxon>
        <taxon>Bacillati</taxon>
        <taxon>Actinomycetota</taxon>
        <taxon>Actinomycetes</taxon>
        <taxon>Kitasatosporales</taxon>
        <taxon>Streptomycetaceae</taxon>
        <taxon>Streptomyces</taxon>
    </lineage>
</organism>
<evidence type="ECO:0000256" key="2">
    <source>
        <dbReference type="ARBA" id="ARBA00022741"/>
    </source>
</evidence>
<sequence>MTDRYEPSTALEAAALEATGLGKKYRRGWALRDLTFRLPAGRICALVGPNGSGKSTLLSLAADLLAPTTGTVRVFGADPRSAEARRRIAFVAQDKPLYPRFTVAETLRLGRELNPGWDQSAAERIMAEAEVPLTARVGSLSGGQRTCVALALALGKRADLLLLDEPMADQDPLRRRRMMGALMAEAAERGTSVVISTHVLAELDGVCDFLLLIGGGRLRLAGDTDAVQAAHRLITGPRGAEGDTPQEVARHTVVETRTTGRQLTALIRPSATPAEGGWIVREPSLEEVLLGYLGAPDAPPLITAGARPPGVEVGA</sequence>
<accession>A0ABW8LL96</accession>
<comment type="caution">
    <text evidence="5">The sequence shown here is derived from an EMBL/GenBank/DDBJ whole genome shotgun (WGS) entry which is preliminary data.</text>
</comment>
<dbReference type="PROSITE" id="PS50893">
    <property type="entry name" value="ABC_TRANSPORTER_2"/>
    <property type="match status" value="1"/>
</dbReference>
<evidence type="ECO:0000313" key="5">
    <source>
        <dbReference type="EMBL" id="MFK4265106.1"/>
    </source>
</evidence>
<protein>
    <submittedName>
        <fullName evidence="5">ABC transporter ATP-binding protein</fullName>
    </submittedName>
</protein>